<evidence type="ECO:0000256" key="1">
    <source>
        <dbReference type="ARBA" id="ARBA00023015"/>
    </source>
</evidence>
<dbReference type="PRINTS" id="PR00598">
    <property type="entry name" value="HTHMARR"/>
</dbReference>
<dbReference type="EMBL" id="PRLP01000004">
    <property type="protein sequence ID" value="PPC79218.1"/>
    <property type="molecule type" value="Genomic_DNA"/>
</dbReference>
<sequence>MSNNNVQNTHIVTLLRELHGSLIEIVGIMNSPQRDEAMVKEAGISLDRALFPLLVMVERLGPIGIVELAERAGRDYTTVSRQIAKLDSLGLVGRQESPQDRRVRMVVITDSGKAITDRIDEARQRIGLAIFASWEEQDIENLVRLMGRFSRDVRQAADLLGEPHLPEMAEPAMSGQPGVAE</sequence>
<dbReference type="GO" id="GO:0003700">
    <property type="term" value="F:DNA-binding transcription factor activity"/>
    <property type="evidence" value="ECO:0007669"/>
    <property type="project" value="InterPro"/>
</dbReference>
<dbReference type="Gene3D" id="1.10.10.10">
    <property type="entry name" value="Winged helix-like DNA-binding domain superfamily/Winged helix DNA-binding domain"/>
    <property type="match status" value="1"/>
</dbReference>
<keyword evidence="1" id="KW-0805">Transcription regulation</keyword>
<protein>
    <submittedName>
        <fullName evidence="6">MarR family transcriptional regulator</fullName>
    </submittedName>
</protein>
<feature type="domain" description="HTH marR-type" evidence="5">
    <location>
        <begin position="8"/>
        <end position="151"/>
    </location>
</feature>
<proteinExistence type="predicted"/>
<keyword evidence="2" id="KW-0238">DNA-binding</keyword>
<gene>
    <name evidence="6" type="ORF">C4K68_01125</name>
</gene>
<dbReference type="InterPro" id="IPR000835">
    <property type="entry name" value="HTH_MarR-typ"/>
</dbReference>
<dbReference type="InterPro" id="IPR036388">
    <property type="entry name" value="WH-like_DNA-bd_sf"/>
</dbReference>
<evidence type="ECO:0000256" key="2">
    <source>
        <dbReference type="ARBA" id="ARBA00023125"/>
    </source>
</evidence>
<evidence type="ECO:0000313" key="6">
    <source>
        <dbReference type="EMBL" id="PPC79218.1"/>
    </source>
</evidence>
<dbReference type="InterPro" id="IPR036390">
    <property type="entry name" value="WH_DNA-bd_sf"/>
</dbReference>
<evidence type="ECO:0000256" key="3">
    <source>
        <dbReference type="ARBA" id="ARBA00023163"/>
    </source>
</evidence>
<dbReference type="AlphaFoldDB" id="A0A2S5KWY8"/>
<dbReference type="Proteomes" id="UP000238196">
    <property type="component" value="Unassembled WGS sequence"/>
</dbReference>
<accession>A0A2S5KWY8</accession>
<evidence type="ECO:0000256" key="4">
    <source>
        <dbReference type="SAM" id="MobiDB-lite"/>
    </source>
</evidence>
<dbReference type="Pfam" id="PF01047">
    <property type="entry name" value="MarR"/>
    <property type="match status" value="1"/>
</dbReference>
<dbReference type="PANTHER" id="PTHR42756:SF1">
    <property type="entry name" value="TRANSCRIPTIONAL REPRESSOR OF EMRAB OPERON"/>
    <property type="match status" value="1"/>
</dbReference>
<organism evidence="6 7">
    <name type="scientific">Proteobacteria bacterium 228</name>
    <dbReference type="NCBI Taxonomy" id="2083153"/>
    <lineage>
        <taxon>Bacteria</taxon>
        <taxon>Pseudomonadati</taxon>
        <taxon>Pseudomonadota</taxon>
    </lineage>
</organism>
<dbReference type="PANTHER" id="PTHR42756">
    <property type="entry name" value="TRANSCRIPTIONAL REGULATOR, MARR"/>
    <property type="match status" value="1"/>
</dbReference>
<evidence type="ECO:0000313" key="7">
    <source>
        <dbReference type="Proteomes" id="UP000238196"/>
    </source>
</evidence>
<reference evidence="6 7" key="1">
    <citation type="submission" date="2018-02" db="EMBL/GenBank/DDBJ databases">
        <title>novel marine gammaproteobacteria from coastal saline agro ecosystem.</title>
        <authorList>
            <person name="Krishnan R."/>
            <person name="Ramesh Kumar N."/>
        </authorList>
    </citation>
    <scope>NUCLEOTIDE SEQUENCE [LARGE SCALE GENOMIC DNA]</scope>
    <source>
        <strain evidence="6 7">228</strain>
    </source>
</reference>
<dbReference type="SMART" id="SM00347">
    <property type="entry name" value="HTH_MARR"/>
    <property type="match status" value="1"/>
</dbReference>
<dbReference type="SUPFAM" id="SSF46785">
    <property type="entry name" value="Winged helix' DNA-binding domain"/>
    <property type="match status" value="1"/>
</dbReference>
<feature type="region of interest" description="Disordered" evidence="4">
    <location>
        <begin position="162"/>
        <end position="181"/>
    </location>
</feature>
<comment type="caution">
    <text evidence="6">The sequence shown here is derived from an EMBL/GenBank/DDBJ whole genome shotgun (WGS) entry which is preliminary data.</text>
</comment>
<dbReference type="PROSITE" id="PS50995">
    <property type="entry name" value="HTH_MARR_2"/>
    <property type="match status" value="1"/>
</dbReference>
<keyword evidence="3" id="KW-0804">Transcription</keyword>
<dbReference type="OrthoDB" id="5974674at2"/>
<dbReference type="GO" id="GO:0003677">
    <property type="term" value="F:DNA binding"/>
    <property type="evidence" value="ECO:0007669"/>
    <property type="project" value="UniProtKB-KW"/>
</dbReference>
<name>A0A2S5KWY8_9PROT</name>
<evidence type="ECO:0000259" key="5">
    <source>
        <dbReference type="PROSITE" id="PS50995"/>
    </source>
</evidence>